<dbReference type="OMA" id="FWMPDLS"/>
<evidence type="ECO:0000256" key="1">
    <source>
        <dbReference type="ARBA" id="ARBA00034127"/>
    </source>
</evidence>
<dbReference type="Proteomes" id="UP000568158">
    <property type="component" value="Unassembled WGS sequence"/>
</dbReference>
<protein>
    <recommendedName>
        <fullName evidence="5">Translation machinery-associated protein 16</fullName>
    </recommendedName>
</protein>
<dbReference type="EMBL" id="CP063137">
    <property type="protein sequence ID" value="QOU22214.1"/>
    <property type="molecule type" value="Genomic_DNA"/>
</dbReference>
<dbReference type="OrthoDB" id="270284at2759"/>
<comment type="similarity">
    <text evidence="1">Belongs to the TMA16 family.</text>
</comment>
<gene>
    <name evidence="3" type="ORF">BRETT_002386</name>
    <name evidence="2" type="ORF">HII12_002449</name>
</gene>
<dbReference type="InterPro" id="IPR021346">
    <property type="entry name" value="Tma16"/>
</dbReference>
<reference evidence="2 4" key="1">
    <citation type="journal article" date="2020" name="Appl. Microbiol. Biotechnol.">
        <title>Targeted gene deletion in Brettanomyces bruxellensis with an expression-free CRISPR-Cas9 system.</title>
        <authorList>
            <person name="Varela C."/>
            <person name="Bartel C."/>
            <person name="Onetto C."/>
            <person name="Borneman A."/>
        </authorList>
    </citation>
    <scope>NUCLEOTIDE SEQUENCE [LARGE SCALE GENOMIC DNA]</scope>
    <source>
        <strain evidence="2 4">AWRI1613</strain>
    </source>
</reference>
<dbReference type="InterPro" id="IPR038356">
    <property type="entry name" value="Tma16_sf"/>
</dbReference>
<evidence type="ECO:0000313" key="3">
    <source>
        <dbReference type="EMBL" id="QOU22214.1"/>
    </source>
</evidence>
<dbReference type="GeneID" id="64574310"/>
<organism evidence="2 4">
    <name type="scientific">Dekkera bruxellensis</name>
    <name type="common">Brettanomyces custersii</name>
    <dbReference type="NCBI Taxonomy" id="5007"/>
    <lineage>
        <taxon>Eukaryota</taxon>
        <taxon>Fungi</taxon>
        <taxon>Dikarya</taxon>
        <taxon>Ascomycota</taxon>
        <taxon>Saccharomycotina</taxon>
        <taxon>Pichiomycetes</taxon>
        <taxon>Pichiales</taxon>
        <taxon>Pichiaceae</taxon>
        <taxon>Brettanomyces</taxon>
    </lineage>
</organism>
<dbReference type="GO" id="GO:0005634">
    <property type="term" value="C:nucleus"/>
    <property type="evidence" value="ECO:0007669"/>
    <property type="project" value="TreeGrafter"/>
</dbReference>
<accession>A0A8H6BIL4</accession>
<reference evidence="3" key="3">
    <citation type="journal article" name="BMC Genomics">
        <title>New genome assemblies reveal patterns of domestication and adaptation across Brettanomyces (Dekkera) species.</title>
        <authorList>
            <person name="Roach M.J."/>
            <person name="Borneman A.R."/>
        </authorList>
    </citation>
    <scope>NUCLEOTIDE SEQUENCE</scope>
    <source>
        <strain evidence="3">UCD 2041</strain>
    </source>
</reference>
<dbReference type="Pfam" id="PF11176">
    <property type="entry name" value="Tma16"/>
    <property type="match status" value="1"/>
</dbReference>
<dbReference type="PANTHER" id="PTHR13349">
    <property type="entry name" value="TRANSLATION MACHINERY-ASSOCIATED PROTEIN 16"/>
    <property type="match status" value="1"/>
</dbReference>
<proteinExistence type="inferred from homology"/>
<dbReference type="RefSeq" id="XP_041138707.1">
    <property type="nucleotide sequence ID" value="XM_041280916.1"/>
</dbReference>
<name>A0A8H6BIL4_DEKBR</name>
<dbReference type="PANTHER" id="PTHR13349:SF2">
    <property type="entry name" value="TRANSLATION MACHINERY-ASSOCIATED PROTEIN 16"/>
    <property type="match status" value="1"/>
</dbReference>
<dbReference type="KEGG" id="bbrx:BRETT_002386"/>
<evidence type="ECO:0000313" key="4">
    <source>
        <dbReference type="Proteomes" id="UP000568158"/>
    </source>
</evidence>
<evidence type="ECO:0000313" key="2">
    <source>
        <dbReference type="EMBL" id="KAF6012296.1"/>
    </source>
</evidence>
<reference evidence="3" key="2">
    <citation type="submission" date="2020-10" db="EMBL/GenBank/DDBJ databases">
        <authorList>
            <person name="Palmer J.M."/>
        </authorList>
    </citation>
    <scope>NUCLEOTIDE SEQUENCE</scope>
    <source>
        <strain evidence="3">UCD 2041</strain>
    </source>
</reference>
<evidence type="ECO:0008006" key="5">
    <source>
        <dbReference type="Google" id="ProtNLM"/>
    </source>
</evidence>
<dbReference type="Gene3D" id="1.20.1440.170">
    <property type="entry name" value="Translation machinery-associated protein 16-like"/>
    <property type="match status" value="1"/>
</dbReference>
<sequence>MPRVNSLRKVSKLIKQKKTTLHPNSRRAKRLARATLRQEKITRQKIKHKLKKSNDLMALSFINECINTEQLSSRDTFTVDEIKGMLQTFICRDDDELEQLKKERRHNRPPTKRQELLELKKDAEVKHFETGWKLPDLTDPKNVKIFRGWKGDTGGLNSIRLVEIKSKDSETPTGSDVKMGTE</sequence>
<dbReference type="Proteomes" id="UP000663131">
    <property type="component" value="Chromosome 9"/>
</dbReference>
<dbReference type="EMBL" id="JABCYN010000024">
    <property type="protein sequence ID" value="KAF6012296.1"/>
    <property type="molecule type" value="Genomic_DNA"/>
</dbReference>
<dbReference type="AlphaFoldDB" id="A0A8H6BIL4"/>